<dbReference type="SUPFAM" id="SSF52025">
    <property type="entry name" value="PA domain"/>
    <property type="match status" value="1"/>
</dbReference>
<dbReference type="Gene3D" id="3.50.30.30">
    <property type="match status" value="1"/>
</dbReference>
<dbReference type="PROSITE" id="PS51257">
    <property type="entry name" value="PROKAR_LIPOPROTEIN"/>
    <property type="match status" value="1"/>
</dbReference>
<reference evidence="5" key="2">
    <citation type="submission" date="2016-03" db="EMBL/GenBank/DDBJ databases">
        <authorList>
            <person name="Seldin L."/>
        </authorList>
    </citation>
    <scope>NUCLEOTIDE SEQUENCE [LARGE SCALE GENOMIC DNA]</scope>
    <source>
        <strain evidence="5">PP9</strain>
    </source>
</reference>
<organism evidence="4 5">
    <name type="scientific">Rummeliibacillus stabekisii</name>
    <dbReference type="NCBI Taxonomy" id="241244"/>
    <lineage>
        <taxon>Bacteria</taxon>
        <taxon>Bacillati</taxon>
        <taxon>Bacillota</taxon>
        <taxon>Bacilli</taxon>
        <taxon>Bacillales</taxon>
        <taxon>Caryophanaceae</taxon>
        <taxon>Rummeliibacillus</taxon>
    </lineage>
</organism>
<dbReference type="PANTHER" id="PTHR10404:SF46">
    <property type="entry name" value="VACUOLAR PROTEIN SORTING-ASSOCIATED PROTEIN 70"/>
    <property type="match status" value="1"/>
</dbReference>
<sequence length="713" mass="80247">MKRFLGGALAISLIATTLVACTPEKNSTEEKQKKAVETTDSKSYLKLADANYSYEFAKSLEQFKTNEKLGYRTAGSTAELQTGKKIANEMKKIGLTDVSKDEITVDSWTFKKADLKFTDAKGKTHLAVLGGYQTNFDTKGPKTFDVVYANRGTAADLENLDVKGKLVLIDINQREDWWINYPTYQAHLKGAAAVIAVQSKGYAEVDGNALNAQDICGPDDAPAFSMSQNDAELLKAALKKQHNKLQVDFDAKSTVKKDQKTYNYYGKIEGKDPDSYVILSGHYDSYFDGFQDDNASIGLLMGIAKGLVDSGYKPQKTIIFNALAAEEWGVSNTRYDWSTGAYNQIFRVHPEWVGKAIANLNFELPAYEHTKTNEIRAVYEYKDFLTKFAKTVPTVKGVYKKGISVVAPLRTWSDDFSFSLAGVPALRNDFQDSEFMHTHYHSQFDNEKTNNIKALQFNMNLYGLLAMQYDQTAVSPLNFTTRLEEMKKTLNQDVLKDSNVSSDTLISTIDEAISTAKQANKKVNDINSAYAKALQAGKDKKAAKLYKESRDVNSKLLHTFKLAQDQFVRLTWEDEPIFPHEHAQNNIENLSAAIKALEKGKAQKALDDYLFAVDNNWYAYDFDKETYQYFTDYVMDQPADRLMWGSGRVMGHEDLYDVISALQVKSKKPKANLDAETKELQKALENEVSLLKKTVKEENNDVQQLNAELEKIK</sequence>
<feature type="coiled-coil region" evidence="1">
    <location>
        <begin position="509"/>
        <end position="536"/>
    </location>
</feature>
<keyword evidence="1" id="KW-0175">Coiled coil</keyword>
<feature type="signal peptide" evidence="2">
    <location>
        <begin position="1"/>
        <end position="20"/>
    </location>
</feature>
<dbReference type="EMBL" id="CP014806">
    <property type="protein sequence ID" value="AMW98272.1"/>
    <property type="molecule type" value="Genomic_DNA"/>
</dbReference>
<evidence type="ECO:0000259" key="3">
    <source>
        <dbReference type="Pfam" id="PF04389"/>
    </source>
</evidence>
<dbReference type="AlphaFoldDB" id="A0A143H981"/>
<dbReference type="InterPro" id="IPR046450">
    <property type="entry name" value="PA_dom_sf"/>
</dbReference>
<name>A0A143H981_9BACL</name>
<accession>A0A143H981</accession>
<evidence type="ECO:0000313" key="4">
    <source>
        <dbReference type="EMBL" id="AMW98272.1"/>
    </source>
</evidence>
<keyword evidence="5" id="KW-1185">Reference proteome</keyword>
<dbReference type="KEGG" id="rst:ATY39_01855"/>
<dbReference type="InterPro" id="IPR039373">
    <property type="entry name" value="Peptidase_M28B"/>
</dbReference>
<dbReference type="STRING" id="241244.ATY39_01855"/>
<keyword evidence="2" id="KW-0732">Signal</keyword>
<feature type="domain" description="Peptidase M28" evidence="3">
    <location>
        <begin position="263"/>
        <end position="456"/>
    </location>
</feature>
<proteinExistence type="predicted"/>
<protein>
    <submittedName>
        <fullName evidence="4">Peptidase</fullName>
    </submittedName>
</protein>
<feature type="chain" id="PRO_5007509131" evidence="2">
    <location>
        <begin position="21"/>
        <end position="713"/>
    </location>
</feature>
<dbReference type="Gene3D" id="3.40.630.10">
    <property type="entry name" value="Zn peptidases"/>
    <property type="match status" value="1"/>
</dbReference>
<reference evidence="4 5" key="1">
    <citation type="journal article" date="2016" name="Genome Announc.">
        <title>Whole-Genome Sequence of Rummeliibacillus stabekisii Strain PP9 Isolated from Antarctic Soil.</title>
        <authorList>
            <person name="da Mota F.F."/>
            <person name="Vollu R.E."/>
            <person name="Jurelevicius D."/>
            <person name="Seldin L."/>
        </authorList>
    </citation>
    <scope>NUCLEOTIDE SEQUENCE [LARGE SCALE GENOMIC DNA]</scope>
    <source>
        <strain evidence="4 5">PP9</strain>
    </source>
</reference>
<gene>
    <name evidence="4" type="ORF">ATY39_01855</name>
</gene>
<dbReference type="Pfam" id="PF04389">
    <property type="entry name" value="Peptidase_M28"/>
    <property type="match status" value="1"/>
</dbReference>
<evidence type="ECO:0000256" key="1">
    <source>
        <dbReference type="SAM" id="Coils"/>
    </source>
</evidence>
<dbReference type="Proteomes" id="UP000076021">
    <property type="component" value="Chromosome"/>
</dbReference>
<dbReference type="RefSeq" id="WP_066785000.1">
    <property type="nucleotide sequence ID" value="NZ_CP014806.1"/>
</dbReference>
<evidence type="ECO:0000256" key="2">
    <source>
        <dbReference type="SAM" id="SignalP"/>
    </source>
</evidence>
<feature type="coiled-coil region" evidence="1">
    <location>
        <begin position="681"/>
        <end position="712"/>
    </location>
</feature>
<evidence type="ECO:0000313" key="5">
    <source>
        <dbReference type="Proteomes" id="UP000076021"/>
    </source>
</evidence>
<dbReference type="SUPFAM" id="SSF53187">
    <property type="entry name" value="Zn-dependent exopeptidases"/>
    <property type="match status" value="1"/>
</dbReference>
<dbReference type="OrthoDB" id="1642156at2"/>
<dbReference type="PANTHER" id="PTHR10404">
    <property type="entry name" value="N-ACETYLATED-ALPHA-LINKED ACIDIC DIPEPTIDASE"/>
    <property type="match status" value="1"/>
</dbReference>
<dbReference type="InterPro" id="IPR007484">
    <property type="entry name" value="Peptidase_M28"/>
</dbReference>